<dbReference type="InterPro" id="IPR051198">
    <property type="entry name" value="BchE-like"/>
</dbReference>
<keyword evidence="3" id="KW-0479">Metal-binding</keyword>
<dbReference type="GO" id="GO:0016491">
    <property type="term" value="F:oxidoreductase activity"/>
    <property type="evidence" value="ECO:0007669"/>
    <property type="project" value="UniProtKB-KW"/>
</dbReference>
<dbReference type="SFLD" id="SFLDG01095">
    <property type="entry name" value="Uncharacterised_Radical_SAM_Su"/>
    <property type="match status" value="1"/>
</dbReference>
<feature type="domain" description="Radical SAM core" evidence="6">
    <location>
        <begin position="20"/>
        <end position="247"/>
    </location>
</feature>
<keyword evidence="4" id="KW-0408">Iron</keyword>
<evidence type="ECO:0000259" key="6">
    <source>
        <dbReference type="PROSITE" id="PS51918"/>
    </source>
</evidence>
<dbReference type="InterPro" id="IPR007197">
    <property type="entry name" value="rSAM"/>
</dbReference>
<evidence type="ECO:0000313" key="7">
    <source>
        <dbReference type="EMBL" id="VYT06305.1"/>
    </source>
</evidence>
<dbReference type="Pfam" id="PF04055">
    <property type="entry name" value="Radical_SAM"/>
    <property type="match status" value="1"/>
</dbReference>
<evidence type="ECO:0000256" key="3">
    <source>
        <dbReference type="ARBA" id="ARBA00022723"/>
    </source>
</evidence>
<dbReference type="Gene3D" id="3.80.30.20">
    <property type="entry name" value="tm_1862 like domain"/>
    <property type="match status" value="1"/>
</dbReference>
<dbReference type="AlphaFoldDB" id="A0A6N2TL11"/>
<name>A0A6N2TL11_9FIRM</name>
<proteinExistence type="predicted"/>
<dbReference type="SFLD" id="SFLDG01082">
    <property type="entry name" value="B12-binding_domain_containing"/>
    <property type="match status" value="1"/>
</dbReference>
<dbReference type="InterPro" id="IPR006638">
    <property type="entry name" value="Elp3/MiaA/NifB-like_rSAM"/>
</dbReference>
<dbReference type="PROSITE" id="PS51918">
    <property type="entry name" value="RADICAL_SAM"/>
    <property type="match status" value="1"/>
</dbReference>
<keyword evidence="7" id="KW-0560">Oxidoreductase</keyword>
<evidence type="ECO:0000256" key="2">
    <source>
        <dbReference type="ARBA" id="ARBA00022691"/>
    </source>
</evidence>
<protein>
    <submittedName>
        <fullName evidence="7">Oxygen-independent coproporphyrinogen-III oxidase 1</fullName>
        <ecNumber evidence="7">1.3.99.22</ecNumber>
    </submittedName>
</protein>
<dbReference type="SFLD" id="SFLDS00029">
    <property type="entry name" value="Radical_SAM"/>
    <property type="match status" value="1"/>
</dbReference>
<accession>A0A6N2TL11</accession>
<dbReference type="InterPro" id="IPR058240">
    <property type="entry name" value="rSAM_sf"/>
</dbReference>
<gene>
    <name evidence="7" type="primary">hemN_2</name>
    <name evidence="7" type="ORF">AULFYP135_01489</name>
</gene>
<organism evidence="7">
    <name type="scientific">uncultured Anaerotruncus sp</name>
    <dbReference type="NCBI Taxonomy" id="905011"/>
    <lineage>
        <taxon>Bacteria</taxon>
        <taxon>Bacillati</taxon>
        <taxon>Bacillota</taxon>
        <taxon>Clostridia</taxon>
        <taxon>Eubacteriales</taxon>
        <taxon>Oscillospiraceae</taxon>
        <taxon>Anaerotruncus</taxon>
        <taxon>environmental samples</taxon>
    </lineage>
</organism>
<dbReference type="GO" id="GO:0051536">
    <property type="term" value="F:iron-sulfur cluster binding"/>
    <property type="evidence" value="ECO:0007669"/>
    <property type="project" value="UniProtKB-KW"/>
</dbReference>
<comment type="cofactor">
    <cofactor evidence="1">
        <name>[4Fe-4S] cluster</name>
        <dbReference type="ChEBI" id="CHEBI:49883"/>
    </cofactor>
</comment>
<dbReference type="SMART" id="SM00729">
    <property type="entry name" value="Elp3"/>
    <property type="match status" value="1"/>
</dbReference>
<keyword evidence="5" id="KW-0411">Iron-sulfur</keyword>
<evidence type="ECO:0000256" key="5">
    <source>
        <dbReference type="ARBA" id="ARBA00023014"/>
    </source>
</evidence>
<keyword evidence="2" id="KW-0949">S-adenosyl-L-methionine</keyword>
<dbReference type="EC" id="1.3.99.22" evidence="7"/>
<dbReference type="InterPro" id="IPR023404">
    <property type="entry name" value="rSAM_horseshoe"/>
</dbReference>
<dbReference type="EMBL" id="CACRSL010000003">
    <property type="protein sequence ID" value="VYT06305.1"/>
    <property type="molecule type" value="Genomic_DNA"/>
</dbReference>
<evidence type="ECO:0000256" key="1">
    <source>
        <dbReference type="ARBA" id="ARBA00001966"/>
    </source>
</evidence>
<evidence type="ECO:0000256" key="4">
    <source>
        <dbReference type="ARBA" id="ARBA00023004"/>
    </source>
</evidence>
<dbReference type="SUPFAM" id="SSF102114">
    <property type="entry name" value="Radical SAM enzymes"/>
    <property type="match status" value="1"/>
</dbReference>
<sequence length="284" mass="31952">MTREEMYASIYSHDTVYRPPQEEGSAMLEVALGCSWGKCTFCDFAKDAFSIHPMDKIEFNARMLGLLDRDAKRVFLLGENAFVLSTDQLVEVFDLIHAHMPNVEEIAMYARIDDVLRKSDEDILLLKSMGLCDLHIGVESGSDSILEMVNKGITSFDTLTALQRLDKLGVGYYLTIILGLGGKTFRNLHAIETARMLNKTHPKCIWALALKLWPGTPLYKAEKRGEFDALDYRGMLLEERLLLENLTVKDCFYMDTTVLGKYTIQGQLPEGKEAILGAVNQLLG</sequence>
<dbReference type="GO" id="GO:0046872">
    <property type="term" value="F:metal ion binding"/>
    <property type="evidence" value="ECO:0007669"/>
    <property type="project" value="UniProtKB-KW"/>
</dbReference>
<dbReference type="PANTHER" id="PTHR43409:SF4">
    <property type="entry name" value="RADICAL SAM SUPERFAMILY PROTEIN"/>
    <property type="match status" value="1"/>
</dbReference>
<reference evidence="7" key="1">
    <citation type="submission" date="2019-11" db="EMBL/GenBank/DDBJ databases">
        <authorList>
            <person name="Feng L."/>
        </authorList>
    </citation>
    <scope>NUCLEOTIDE SEQUENCE</scope>
    <source>
        <strain evidence="7">AundefinedLFYP135</strain>
    </source>
</reference>
<dbReference type="PANTHER" id="PTHR43409">
    <property type="entry name" value="ANAEROBIC MAGNESIUM-PROTOPORPHYRIN IX MONOMETHYL ESTER CYCLASE-RELATED"/>
    <property type="match status" value="1"/>
</dbReference>